<evidence type="ECO:0000313" key="2">
    <source>
        <dbReference type="Proteomes" id="UP001305779"/>
    </source>
</evidence>
<dbReference type="EMBL" id="JAXOVC010000008">
    <property type="protein sequence ID" value="KAK4498329.1"/>
    <property type="molecule type" value="Genomic_DNA"/>
</dbReference>
<gene>
    <name evidence="1" type="ORF">PRZ48_010987</name>
</gene>
<proteinExistence type="predicted"/>
<sequence length="361" mass="41104">MKQFKILNLCAELRNRIYEYALYHDRDSGCTANVALLRTCKQVNHEAKGFMNDLATFTFSAFPERGYGACDGKSLDLKGDILARLPEEKCSVLEIYNLFPDIMLKASEVHIHMHLIAWGEMMMGEKVWQLGAVRLLYALAHFLNSDGASRSLHVICHDNSADDMSISDEEWLNIFSQLWTLRPNVSLACARIGPKNWVADHLKLSPEKWIDRGGGLVNPIETYLKFGPVLGNTKSITNQAYQLAFKPLNTLEGFLKSPVTTVPVLESFDEEDVDYFYEELFEVDLMTVGVQTAAVMLGKLVLDKQQPNRIERAREALRRAAPIRNPFWDPGEDFYEDMKEECLGFLCDELGMSPKELHEQR</sequence>
<reference evidence="1 2" key="1">
    <citation type="journal article" date="2023" name="G3 (Bethesda)">
        <title>A chromosome-level genome assembly of Zasmidium syzygii isolated from banana leaves.</title>
        <authorList>
            <person name="van Westerhoven A.C."/>
            <person name="Mehrabi R."/>
            <person name="Talebi R."/>
            <person name="Steentjes M.B.F."/>
            <person name="Corcolon B."/>
            <person name="Chong P.A."/>
            <person name="Kema G.H.J."/>
            <person name="Seidl M.F."/>
        </authorList>
    </citation>
    <scope>NUCLEOTIDE SEQUENCE [LARGE SCALE GENOMIC DNA]</scope>
    <source>
        <strain evidence="1 2">P124</strain>
    </source>
</reference>
<keyword evidence="2" id="KW-1185">Reference proteome</keyword>
<comment type="caution">
    <text evidence="1">The sequence shown here is derived from an EMBL/GenBank/DDBJ whole genome shotgun (WGS) entry which is preliminary data.</text>
</comment>
<accession>A0ABR0EAI0</accession>
<name>A0ABR0EAI0_ZASCE</name>
<dbReference type="Proteomes" id="UP001305779">
    <property type="component" value="Unassembled WGS sequence"/>
</dbReference>
<protein>
    <submittedName>
        <fullName evidence="1">Uncharacterized protein</fullName>
    </submittedName>
</protein>
<evidence type="ECO:0000313" key="1">
    <source>
        <dbReference type="EMBL" id="KAK4498329.1"/>
    </source>
</evidence>
<organism evidence="1 2">
    <name type="scientific">Zasmidium cellare</name>
    <name type="common">Wine cellar mold</name>
    <name type="synonym">Racodium cellare</name>
    <dbReference type="NCBI Taxonomy" id="395010"/>
    <lineage>
        <taxon>Eukaryota</taxon>
        <taxon>Fungi</taxon>
        <taxon>Dikarya</taxon>
        <taxon>Ascomycota</taxon>
        <taxon>Pezizomycotina</taxon>
        <taxon>Dothideomycetes</taxon>
        <taxon>Dothideomycetidae</taxon>
        <taxon>Mycosphaerellales</taxon>
        <taxon>Mycosphaerellaceae</taxon>
        <taxon>Zasmidium</taxon>
    </lineage>
</organism>